<organism evidence="2 3">
    <name type="scientific">Bellilinea caldifistulae</name>
    <dbReference type="NCBI Taxonomy" id="360411"/>
    <lineage>
        <taxon>Bacteria</taxon>
        <taxon>Bacillati</taxon>
        <taxon>Chloroflexota</taxon>
        <taxon>Anaerolineae</taxon>
        <taxon>Anaerolineales</taxon>
        <taxon>Anaerolineaceae</taxon>
        <taxon>Bellilinea</taxon>
    </lineage>
</organism>
<name>A0A0P6WYV0_9CHLR</name>
<feature type="signal peptide" evidence="1">
    <location>
        <begin position="1"/>
        <end position="22"/>
    </location>
</feature>
<dbReference type="OrthoDB" id="166918at2"/>
<protein>
    <recommendedName>
        <fullName evidence="4">DUF1795 domain-containing protein</fullName>
    </recommendedName>
</protein>
<dbReference type="PROSITE" id="PS51257">
    <property type="entry name" value="PROKAR_LIPOPROTEIN"/>
    <property type="match status" value="1"/>
</dbReference>
<keyword evidence="1" id="KW-0732">Signal</keyword>
<accession>A0A0P6WYV0</accession>
<sequence>MKIKTFTISLLTFLLAACGSHASLNTQDEKIWQAAETISVFQPPAGFEPEVTVEFKDYTLISFSGNSPQSHLYLIQSQNEQDETRLSGVLNDLLPGASDFKQRTTVLENRPVIIRGAQSTLIISEGTNGDQLRYRQAMVQFAGNGGPALLVYSEPLSRWNEETLNALLASFE</sequence>
<feature type="chain" id="PRO_5006132717" description="DUF1795 domain-containing protein" evidence="1">
    <location>
        <begin position="23"/>
        <end position="172"/>
    </location>
</feature>
<evidence type="ECO:0000313" key="2">
    <source>
        <dbReference type="EMBL" id="KPL75263.1"/>
    </source>
</evidence>
<dbReference type="Proteomes" id="UP000050514">
    <property type="component" value="Unassembled WGS sequence"/>
</dbReference>
<evidence type="ECO:0008006" key="4">
    <source>
        <dbReference type="Google" id="ProtNLM"/>
    </source>
</evidence>
<evidence type="ECO:0000313" key="3">
    <source>
        <dbReference type="Proteomes" id="UP000050514"/>
    </source>
</evidence>
<proteinExistence type="predicted"/>
<reference evidence="2 3" key="1">
    <citation type="submission" date="2015-07" db="EMBL/GenBank/DDBJ databases">
        <title>Draft genome of Bellilinea caldifistulae DSM 17877.</title>
        <authorList>
            <person name="Hemp J."/>
            <person name="Ward L.M."/>
            <person name="Pace L.A."/>
            <person name="Fischer W.W."/>
        </authorList>
    </citation>
    <scope>NUCLEOTIDE SEQUENCE [LARGE SCALE GENOMIC DNA]</scope>
    <source>
        <strain evidence="2 3">GOMI-1</strain>
    </source>
</reference>
<evidence type="ECO:0000256" key="1">
    <source>
        <dbReference type="SAM" id="SignalP"/>
    </source>
</evidence>
<dbReference type="STRING" id="360411.AC812_09970"/>
<keyword evidence="3" id="KW-1185">Reference proteome</keyword>
<dbReference type="EMBL" id="LGHJ01000015">
    <property type="protein sequence ID" value="KPL75263.1"/>
    <property type="molecule type" value="Genomic_DNA"/>
</dbReference>
<dbReference type="AlphaFoldDB" id="A0A0P6WYV0"/>
<comment type="caution">
    <text evidence="2">The sequence shown here is derived from an EMBL/GenBank/DDBJ whole genome shotgun (WGS) entry which is preliminary data.</text>
</comment>
<gene>
    <name evidence="2" type="ORF">AC812_09970</name>
</gene>
<dbReference type="RefSeq" id="WP_061913278.1">
    <property type="nucleotide sequence ID" value="NZ_DF967971.1"/>
</dbReference>